<keyword evidence="1" id="KW-0472">Membrane</keyword>
<feature type="transmembrane region" description="Helical" evidence="1">
    <location>
        <begin position="76"/>
        <end position="94"/>
    </location>
</feature>
<dbReference type="EMBL" id="FTNP01000007">
    <property type="protein sequence ID" value="SIS02231.1"/>
    <property type="molecule type" value="Genomic_DNA"/>
</dbReference>
<dbReference type="Proteomes" id="UP000185687">
    <property type="component" value="Unassembled WGS sequence"/>
</dbReference>
<sequence>MFQPTRRGTFPLLTLLLLTVLFVTVTSRTIHTALGLGAVSYLAAMGLARATPEEVLEPARTRPVGKILVEPDNRTLIGLSIVVAISVSMVAAANQYPMVEWLLIIFQLPFIVIFVGLRMSLETSPGIATERFLYALSVPPTAAWMIILGAGIGRLDTLVRILVSDKFRR</sequence>
<feature type="transmembrane region" description="Helical" evidence="1">
    <location>
        <begin position="101"/>
        <end position="121"/>
    </location>
</feature>
<evidence type="ECO:0000313" key="2">
    <source>
        <dbReference type="EMBL" id="SIS02231.1"/>
    </source>
</evidence>
<keyword evidence="1" id="KW-0812">Transmembrane</keyword>
<accession>A0A1N7FPJ2</accession>
<gene>
    <name evidence="2" type="ORF">SAMN05421809_3371</name>
</gene>
<evidence type="ECO:0000313" key="3">
    <source>
        <dbReference type="Proteomes" id="UP000185687"/>
    </source>
</evidence>
<dbReference type="AlphaFoldDB" id="A0A1N7FPJ2"/>
<organism evidence="2 3">
    <name type="scientific">Natronorubrum daqingense</name>
    <dbReference type="NCBI Taxonomy" id="588898"/>
    <lineage>
        <taxon>Archaea</taxon>
        <taxon>Methanobacteriati</taxon>
        <taxon>Methanobacteriota</taxon>
        <taxon>Stenosarchaea group</taxon>
        <taxon>Halobacteria</taxon>
        <taxon>Halobacteriales</taxon>
        <taxon>Natrialbaceae</taxon>
        <taxon>Natronorubrum</taxon>
    </lineage>
</organism>
<keyword evidence="1" id="KW-1133">Transmembrane helix</keyword>
<evidence type="ECO:0000256" key="1">
    <source>
        <dbReference type="SAM" id="Phobius"/>
    </source>
</evidence>
<keyword evidence="3" id="KW-1185">Reference proteome</keyword>
<proteinExistence type="predicted"/>
<feature type="transmembrane region" description="Helical" evidence="1">
    <location>
        <begin position="141"/>
        <end position="163"/>
    </location>
</feature>
<protein>
    <submittedName>
        <fullName evidence="2">Uncharacterized protein</fullName>
    </submittedName>
</protein>
<name>A0A1N7FPJ2_9EURY</name>
<reference evidence="2 3" key="1">
    <citation type="submission" date="2017-01" db="EMBL/GenBank/DDBJ databases">
        <authorList>
            <person name="Mah S.A."/>
            <person name="Swanson W.J."/>
            <person name="Moy G.W."/>
            <person name="Vacquier V.D."/>
        </authorList>
    </citation>
    <scope>NUCLEOTIDE SEQUENCE [LARGE SCALE GENOMIC DNA]</scope>
    <source>
        <strain evidence="2 3">CGMCC 1.8909</strain>
    </source>
</reference>